<name>A0AAD7FSL1_9AGAR</name>
<protein>
    <recommendedName>
        <fullName evidence="5">Alpha-type protein kinase domain-containing protein</fullName>
    </recommendedName>
</protein>
<dbReference type="InterPro" id="IPR011009">
    <property type="entry name" value="Kinase-like_dom_sf"/>
</dbReference>
<dbReference type="AlphaFoldDB" id="A0AAD7FSL1"/>
<feature type="domain" description="Alpha-type protein kinase" evidence="5">
    <location>
        <begin position="434"/>
        <end position="701"/>
    </location>
</feature>
<dbReference type="Gene3D" id="3.20.200.10">
    <property type="entry name" value="MHCK/EF2 kinase"/>
    <property type="match status" value="1"/>
</dbReference>
<dbReference type="InterPro" id="IPR004166">
    <property type="entry name" value="a-kinase_dom"/>
</dbReference>
<dbReference type="Proteomes" id="UP001221142">
    <property type="component" value="Unassembled WGS sequence"/>
</dbReference>
<comment type="caution">
    <text evidence="6">The sequence shown here is derived from an EMBL/GenBank/DDBJ whole genome shotgun (WGS) entry which is preliminary data.</text>
</comment>
<reference evidence="6" key="1">
    <citation type="submission" date="2023-03" db="EMBL/GenBank/DDBJ databases">
        <title>Massive genome expansion in bonnet fungi (Mycena s.s.) driven by repeated elements and novel gene families across ecological guilds.</title>
        <authorList>
            <consortium name="Lawrence Berkeley National Laboratory"/>
            <person name="Harder C.B."/>
            <person name="Miyauchi S."/>
            <person name="Viragh M."/>
            <person name="Kuo A."/>
            <person name="Thoen E."/>
            <person name="Andreopoulos B."/>
            <person name="Lu D."/>
            <person name="Skrede I."/>
            <person name="Drula E."/>
            <person name="Henrissat B."/>
            <person name="Morin E."/>
            <person name="Kohler A."/>
            <person name="Barry K."/>
            <person name="LaButti K."/>
            <person name="Morin E."/>
            <person name="Salamov A."/>
            <person name="Lipzen A."/>
            <person name="Mereny Z."/>
            <person name="Hegedus B."/>
            <person name="Baldrian P."/>
            <person name="Stursova M."/>
            <person name="Weitz H."/>
            <person name="Taylor A."/>
            <person name="Grigoriev I.V."/>
            <person name="Nagy L.G."/>
            <person name="Martin F."/>
            <person name="Kauserud H."/>
        </authorList>
    </citation>
    <scope>NUCLEOTIDE SEQUENCE</scope>
    <source>
        <strain evidence="6">9284</strain>
    </source>
</reference>
<evidence type="ECO:0000313" key="6">
    <source>
        <dbReference type="EMBL" id="KAJ7635122.1"/>
    </source>
</evidence>
<keyword evidence="3" id="KW-0418">Kinase</keyword>
<dbReference type="PROSITE" id="PS51158">
    <property type="entry name" value="ALPHA_KINASE"/>
    <property type="match status" value="1"/>
</dbReference>
<evidence type="ECO:0000259" key="5">
    <source>
        <dbReference type="PROSITE" id="PS51158"/>
    </source>
</evidence>
<proteinExistence type="predicted"/>
<evidence type="ECO:0000256" key="4">
    <source>
        <dbReference type="SAM" id="MobiDB-lite"/>
    </source>
</evidence>
<dbReference type="Pfam" id="PF02816">
    <property type="entry name" value="Alpha_kinase"/>
    <property type="match status" value="1"/>
</dbReference>
<evidence type="ECO:0000256" key="2">
    <source>
        <dbReference type="ARBA" id="ARBA00022679"/>
    </source>
</evidence>
<evidence type="ECO:0000313" key="7">
    <source>
        <dbReference type="Proteomes" id="UP001221142"/>
    </source>
</evidence>
<keyword evidence="2" id="KW-0808">Transferase</keyword>
<organism evidence="6 7">
    <name type="scientific">Roridomyces roridus</name>
    <dbReference type="NCBI Taxonomy" id="1738132"/>
    <lineage>
        <taxon>Eukaryota</taxon>
        <taxon>Fungi</taxon>
        <taxon>Dikarya</taxon>
        <taxon>Basidiomycota</taxon>
        <taxon>Agaricomycotina</taxon>
        <taxon>Agaricomycetes</taxon>
        <taxon>Agaricomycetidae</taxon>
        <taxon>Agaricales</taxon>
        <taxon>Marasmiineae</taxon>
        <taxon>Mycenaceae</taxon>
        <taxon>Roridomyces</taxon>
    </lineage>
</organism>
<dbReference type="EMBL" id="JARKIF010000007">
    <property type="protein sequence ID" value="KAJ7635122.1"/>
    <property type="molecule type" value="Genomic_DNA"/>
</dbReference>
<feature type="compositionally biased region" description="Polar residues" evidence="4">
    <location>
        <begin position="338"/>
        <end position="356"/>
    </location>
</feature>
<feature type="region of interest" description="Disordered" evidence="4">
    <location>
        <begin position="140"/>
        <end position="161"/>
    </location>
</feature>
<keyword evidence="1" id="KW-0723">Serine/threonine-protein kinase</keyword>
<evidence type="ECO:0000256" key="3">
    <source>
        <dbReference type="ARBA" id="ARBA00022777"/>
    </source>
</evidence>
<dbReference type="GO" id="GO:0005524">
    <property type="term" value="F:ATP binding"/>
    <property type="evidence" value="ECO:0007669"/>
    <property type="project" value="InterPro"/>
</dbReference>
<evidence type="ECO:0000256" key="1">
    <source>
        <dbReference type="ARBA" id="ARBA00022527"/>
    </source>
</evidence>
<feature type="region of interest" description="Disordered" evidence="4">
    <location>
        <begin position="106"/>
        <end position="126"/>
    </location>
</feature>
<dbReference type="GO" id="GO:0004674">
    <property type="term" value="F:protein serine/threonine kinase activity"/>
    <property type="evidence" value="ECO:0007669"/>
    <property type="project" value="UniProtKB-KW"/>
</dbReference>
<sequence>MNPGHRDSGFVAEFSMDQPTKCPVCNNLIDPNSNWKFFGNANGDGGKRVCAACAPSVMKRPTTQRRGDAPMPTLAPAYVQDVRGTINAARAKGASQEMRHITAVPSGQDAMGPPPLPPRANNNGTGVSVVVRNTWRQDQASNMHSYPPPAPPAGGAYGYSSNHAQYHDQRRMWSNTAYAAPSVPPQTSVPLVKLRFQLMRSIRGKKIPHLIGNIIAGVPGVPADSTIASIREKGQKALALKIKAELHRYALDWNMIELQELASSVDLETFDAQMNGAYLYSHCVKSTGKGKEGTWTFKKSAVELAFVLGWKQWEDIEDFLDRQERQPPMSTCDDNDANVLSDSEDSATSTRLTSAEFSKKRSRTASISEPTTPPPSKQRRPVFQSPDQARLLSALQNGGSSKTQLKMSQQTQTTPENITYYPIEVLPLEDLIAKGADGFSGFTLDPRRAVQGVLHTSDQYIGRGTFKTAQLAYLTLVSLATDGVGSQPNQCVVLKRPYTNGKQVGEQFEIARFGPQEEYRSILMEANVFQWSSTLHAHTDSFVSRQVVTCGRPTFPLPEIRFVSAGVAVVHSAGGFGQRKVVRSFLVEELIPDHELGFTKFICNSSAVPLVTVLSDPNTADVAEYLAFTQHVQYSKTGGMAYLSDLQGSTELLTDTQIMTNPDKVKGERLFGDGNDPGLFRAFSKQHKCTKYCIWARLTPFEAPAEG</sequence>
<feature type="region of interest" description="Disordered" evidence="4">
    <location>
        <begin position="325"/>
        <end position="383"/>
    </location>
</feature>
<accession>A0AAD7FSL1</accession>
<dbReference type="SUPFAM" id="SSF56112">
    <property type="entry name" value="Protein kinase-like (PK-like)"/>
    <property type="match status" value="1"/>
</dbReference>
<gene>
    <name evidence="6" type="ORF">FB45DRAFT_1057046</name>
</gene>
<keyword evidence="7" id="KW-1185">Reference proteome</keyword>